<dbReference type="Proteomes" id="UP000289193">
    <property type="component" value="Unassembled WGS sequence"/>
</dbReference>
<dbReference type="EMBL" id="PDKM01000001">
    <property type="protein sequence ID" value="RXK11236.1"/>
    <property type="molecule type" value="Genomic_DNA"/>
</dbReference>
<dbReference type="InterPro" id="IPR043128">
    <property type="entry name" value="Rev_trsase/Diguanyl_cyclase"/>
</dbReference>
<keyword evidence="8" id="KW-1185">Reference proteome</keyword>
<dbReference type="SMART" id="SM00052">
    <property type="entry name" value="EAL"/>
    <property type="match status" value="1"/>
</dbReference>
<dbReference type="InterPro" id="IPR035965">
    <property type="entry name" value="PAS-like_dom_sf"/>
</dbReference>
<proteinExistence type="predicted"/>
<evidence type="ECO:0000313" key="5">
    <source>
        <dbReference type="EMBL" id="AXH12127.1"/>
    </source>
</evidence>
<dbReference type="InterPro" id="IPR001633">
    <property type="entry name" value="EAL_dom"/>
</dbReference>
<dbReference type="InterPro" id="IPR035919">
    <property type="entry name" value="EAL_sf"/>
</dbReference>
<dbReference type="SUPFAM" id="SSF55073">
    <property type="entry name" value="Nucleotide cyclase"/>
    <property type="match status" value="1"/>
</dbReference>
<dbReference type="Gene3D" id="3.20.20.450">
    <property type="entry name" value="EAL domain"/>
    <property type="match status" value="1"/>
</dbReference>
<feature type="domain" description="PAC" evidence="2">
    <location>
        <begin position="238"/>
        <end position="293"/>
    </location>
</feature>
<dbReference type="InterPro" id="IPR050706">
    <property type="entry name" value="Cyclic-di-GMP_PDE-like"/>
</dbReference>
<dbReference type="InterPro" id="IPR000700">
    <property type="entry name" value="PAS-assoc_C"/>
</dbReference>
<dbReference type="CDD" id="cd00130">
    <property type="entry name" value="PAS"/>
    <property type="match status" value="1"/>
</dbReference>
<dbReference type="SMART" id="SM00267">
    <property type="entry name" value="GGDEF"/>
    <property type="match status" value="1"/>
</dbReference>
<evidence type="ECO:0000313" key="6">
    <source>
        <dbReference type="EMBL" id="RXK11236.1"/>
    </source>
</evidence>
<sequence>MNYSHIEDSYYKDLFDNSPLPMFLIDNGLIVEANNAMIEIFKVNSKEDIYKLHPYQLSPKEQPDGSNSEKKANSLLKECLEEGFIQFEWLHKDLEGKEFLVEITLKTVTIKQKQMLFTTFRSIEKEKAYELNLEKQNEKLKNKNKYFKEINRILKTDHQWEQLIDKIFLLEEFRKALDESSIVSKTDKRGIITYVNDNFCEISGYRREELIGQSHNIIRHPNTKKEFFKTLWRKVMNKEVFKGVIENKKKNGDSYFVDTTIVPILDKNDEIVEFIGIRNDLTEVFEKDKVIYEQFTDDLTSLPNRQRLLDDIKKFIKPKLALINIDRFKDINDAYGFEVGDEILKTLSKRLIKYRSTNLKVYRLSGDVFALLAFGNLSEEELLKTTDTIIHNPLIQKYKIAEYEFDISYSVGLAGEGEKLLTQAEVALQWAKQIHKDIVIFDENMPIYKDLKENIELTKQIKKAIENDKILIYGQKIINNLTGEFKYETLMRLELEDGTIVSPFKFLNHAKKARLYPLMTKAVIEKACNYFKDKDFEFSINLMIEDLKDKKTIDYLIEKLKETNTANRVILEIVESEGIDRFDEVRQFIQKVHKLGCKVAIDDFGTGYSNFEYIIKLKVDILKIDGSLIKNIHINDNLKLTVSTIVNFAKVLNIQTVAEFIHNEEVDNIVKSLKIDYSQGFYHHEPELLN</sequence>
<dbReference type="InterPro" id="IPR000014">
    <property type="entry name" value="PAS"/>
</dbReference>
<dbReference type="Pfam" id="PF00563">
    <property type="entry name" value="EAL"/>
    <property type="match status" value="1"/>
</dbReference>
<dbReference type="NCBIfam" id="TIGR00229">
    <property type="entry name" value="sensory_box"/>
    <property type="match status" value="1"/>
</dbReference>
<dbReference type="Pfam" id="PF13188">
    <property type="entry name" value="PAS_8"/>
    <property type="match status" value="1"/>
</dbReference>
<dbReference type="SMART" id="SM00091">
    <property type="entry name" value="PAS"/>
    <property type="match status" value="2"/>
</dbReference>
<dbReference type="PANTHER" id="PTHR33121">
    <property type="entry name" value="CYCLIC DI-GMP PHOSPHODIESTERASE PDEF"/>
    <property type="match status" value="1"/>
</dbReference>
<protein>
    <submittedName>
        <fullName evidence="5 6">Diguanylate cyclase</fullName>
    </submittedName>
</protein>
<dbReference type="InterPro" id="IPR001610">
    <property type="entry name" value="PAC"/>
</dbReference>
<dbReference type="Gene3D" id="3.30.450.20">
    <property type="entry name" value="PAS domain"/>
    <property type="match status" value="2"/>
</dbReference>
<dbReference type="SUPFAM" id="SSF141868">
    <property type="entry name" value="EAL domain-like"/>
    <property type="match status" value="1"/>
</dbReference>
<evidence type="ECO:0000259" key="2">
    <source>
        <dbReference type="PROSITE" id="PS50113"/>
    </source>
</evidence>
<evidence type="ECO:0000313" key="8">
    <source>
        <dbReference type="Proteomes" id="UP000289193"/>
    </source>
</evidence>
<dbReference type="CDD" id="cd01948">
    <property type="entry name" value="EAL"/>
    <property type="match status" value="1"/>
</dbReference>
<dbReference type="KEGG" id="hbv:ABIV_1124"/>
<dbReference type="PROSITE" id="PS50883">
    <property type="entry name" value="EAL"/>
    <property type="match status" value="1"/>
</dbReference>
<dbReference type="InterPro" id="IPR013655">
    <property type="entry name" value="PAS_fold_3"/>
</dbReference>
<dbReference type="GO" id="GO:0071111">
    <property type="term" value="F:cyclic-guanylate-specific phosphodiesterase activity"/>
    <property type="evidence" value="ECO:0007669"/>
    <property type="project" value="InterPro"/>
</dbReference>
<dbReference type="Proteomes" id="UP000253850">
    <property type="component" value="Chromosome"/>
</dbReference>
<dbReference type="PROSITE" id="PS50113">
    <property type="entry name" value="PAC"/>
    <property type="match status" value="1"/>
</dbReference>
<dbReference type="SMART" id="SM00086">
    <property type="entry name" value="PAC"/>
    <property type="match status" value="1"/>
</dbReference>
<feature type="domain" description="GGDEF" evidence="4">
    <location>
        <begin position="316"/>
        <end position="444"/>
    </location>
</feature>
<dbReference type="EMBL" id="CP031217">
    <property type="protein sequence ID" value="AXH12127.1"/>
    <property type="molecule type" value="Genomic_DNA"/>
</dbReference>
<dbReference type="AlphaFoldDB" id="A0AAX2ACM9"/>
<dbReference type="PROSITE" id="PS50112">
    <property type="entry name" value="PAS"/>
    <property type="match status" value="1"/>
</dbReference>
<evidence type="ECO:0000259" key="3">
    <source>
        <dbReference type="PROSITE" id="PS50883"/>
    </source>
</evidence>
<reference evidence="5 7" key="2">
    <citation type="submission" date="2018-07" db="EMBL/GenBank/DDBJ databases">
        <title>Complete genome of the Arcobacter bivalviorum type strain LMG 26154.</title>
        <authorList>
            <person name="Miller W.G."/>
            <person name="Yee E."/>
            <person name="Bono J.L."/>
        </authorList>
    </citation>
    <scope>NUCLEOTIDE SEQUENCE [LARGE SCALE GENOMIC DNA]</scope>
    <source>
        <strain evidence="5 7">LMG 26154</strain>
    </source>
</reference>
<dbReference type="InterPro" id="IPR000160">
    <property type="entry name" value="GGDEF_dom"/>
</dbReference>
<dbReference type="Gene3D" id="3.30.70.270">
    <property type="match status" value="1"/>
</dbReference>
<evidence type="ECO:0000259" key="1">
    <source>
        <dbReference type="PROSITE" id="PS50112"/>
    </source>
</evidence>
<dbReference type="CDD" id="cd01949">
    <property type="entry name" value="GGDEF"/>
    <property type="match status" value="1"/>
</dbReference>
<reference evidence="6 8" key="1">
    <citation type="submission" date="2017-10" db="EMBL/GenBank/DDBJ databases">
        <title>Genomics of the genus Arcobacter.</title>
        <authorList>
            <person name="Perez-Cataluna A."/>
            <person name="Figueras M.J."/>
        </authorList>
    </citation>
    <scope>NUCLEOTIDE SEQUENCE [LARGE SCALE GENOMIC DNA]</scope>
    <source>
        <strain evidence="6 8">CECT 7835</strain>
    </source>
</reference>
<dbReference type="Pfam" id="PF08447">
    <property type="entry name" value="PAS_3"/>
    <property type="match status" value="1"/>
</dbReference>
<dbReference type="Pfam" id="PF00990">
    <property type="entry name" value="GGDEF"/>
    <property type="match status" value="1"/>
</dbReference>
<feature type="domain" description="EAL" evidence="3">
    <location>
        <begin position="454"/>
        <end position="690"/>
    </location>
</feature>
<dbReference type="RefSeq" id="WP_114838970.1">
    <property type="nucleotide sequence ID" value="NZ_CP031217.1"/>
</dbReference>
<name>A0AAX2ACM9_9BACT</name>
<gene>
    <name evidence="5" type="ORF">ABIV_1124</name>
    <name evidence="6" type="ORF">CRV05_02385</name>
</gene>
<evidence type="ECO:0000313" key="7">
    <source>
        <dbReference type="Proteomes" id="UP000253850"/>
    </source>
</evidence>
<dbReference type="PROSITE" id="PS50887">
    <property type="entry name" value="GGDEF"/>
    <property type="match status" value="1"/>
</dbReference>
<feature type="domain" description="PAS" evidence="1">
    <location>
        <begin position="169"/>
        <end position="239"/>
    </location>
</feature>
<accession>A0AAX2ACM9</accession>
<dbReference type="NCBIfam" id="TIGR00254">
    <property type="entry name" value="GGDEF"/>
    <property type="match status" value="1"/>
</dbReference>
<dbReference type="PANTHER" id="PTHR33121:SF70">
    <property type="entry name" value="SIGNALING PROTEIN YKOW"/>
    <property type="match status" value="1"/>
</dbReference>
<dbReference type="InterPro" id="IPR029787">
    <property type="entry name" value="Nucleotide_cyclase"/>
</dbReference>
<dbReference type="SUPFAM" id="SSF55785">
    <property type="entry name" value="PYP-like sensor domain (PAS domain)"/>
    <property type="match status" value="2"/>
</dbReference>
<organism evidence="6 8">
    <name type="scientific">Halarcobacter bivalviorum</name>
    <dbReference type="NCBI Taxonomy" id="663364"/>
    <lineage>
        <taxon>Bacteria</taxon>
        <taxon>Pseudomonadati</taxon>
        <taxon>Campylobacterota</taxon>
        <taxon>Epsilonproteobacteria</taxon>
        <taxon>Campylobacterales</taxon>
        <taxon>Arcobacteraceae</taxon>
        <taxon>Halarcobacter</taxon>
    </lineage>
</organism>
<evidence type="ECO:0000259" key="4">
    <source>
        <dbReference type="PROSITE" id="PS50887"/>
    </source>
</evidence>